<dbReference type="SUPFAM" id="SSF52540">
    <property type="entry name" value="P-loop containing nucleoside triphosphate hydrolases"/>
    <property type="match status" value="1"/>
</dbReference>
<dbReference type="RefSeq" id="WP_213543743.1">
    <property type="nucleotide sequence ID" value="NZ_AP023421.1"/>
</dbReference>
<organism evidence="2 3">
    <name type="scientific">Pusillibacter faecalis</name>
    <dbReference type="NCBI Taxonomy" id="2714358"/>
    <lineage>
        <taxon>Bacteria</taxon>
        <taxon>Bacillati</taxon>
        <taxon>Bacillota</taxon>
        <taxon>Clostridia</taxon>
        <taxon>Eubacteriales</taxon>
        <taxon>Oscillospiraceae</taxon>
        <taxon>Pusillibacter</taxon>
    </lineage>
</organism>
<proteinExistence type="predicted"/>
<name>A0A810QBQ9_9FIRM</name>
<keyword evidence="3" id="KW-1185">Reference proteome</keyword>
<dbReference type="PANTHER" id="PTHR42935">
    <property type="entry name" value="SLR0930 PROTEIN"/>
    <property type="match status" value="1"/>
</dbReference>
<dbReference type="InterPro" id="IPR008533">
    <property type="entry name" value="DUF815"/>
</dbReference>
<dbReference type="KEGG" id="pfaa:MM59RIKEN_30270"/>
<geneLocation type="plasmid" evidence="2 3">
    <name>pMM59_01</name>
</geneLocation>
<dbReference type="SMART" id="SM00382">
    <property type="entry name" value="AAA"/>
    <property type="match status" value="1"/>
</dbReference>
<accession>A0A810QBQ9</accession>
<dbReference type="InterPro" id="IPR003593">
    <property type="entry name" value="AAA+_ATPase"/>
</dbReference>
<feature type="domain" description="AAA+ ATPase" evidence="1">
    <location>
        <begin position="232"/>
        <end position="352"/>
    </location>
</feature>
<dbReference type="Proteomes" id="UP000679848">
    <property type="component" value="Plasmid pMM59_01"/>
</dbReference>
<dbReference type="Pfam" id="PF05673">
    <property type="entry name" value="DUF815"/>
    <property type="match status" value="1"/>
</dbReference>
<dbReference type="CDD" id="cd00009">
    <property type="entry name" value="AAA"/>
    <property type="match status" value="1"/>
</dbReference>
<keyword evidence="2" id="KW-0614">Plasmid</keyword>
<dbReference type="AlphaFoldDB" id="A0A810QBQ9"/>
<dbReference type="PANTHER" id="PTHR42935:SF1">
    <property type="entry name" value="SLR0930 PROTEIN"/>
    <property type="match status" value="1"/>
</dbReference>
<evidence type="ECO:0000313" key="2">
    <source>
        <dbReference type="EMBL" id="BCK85708.1"/>
    </source>
</evidence>
<sequence>MYRELAHLLLYSDLGEGAILTRLAGIFRDWEHGADRDELVGRIYAQIKRLLDLSTDCGFDENLWQCYLTWVLMNNQNSFTKTCERTGAGQGSVNHFAKGDLAVFRRLFDFDFGPIEQDLGIDCFSTICSYQALPKRERTYNRDISLQVLELRHRLADADAEEMFSLVTDYYRRYGYGVFAANRAFRVRREAGEAIFLPISNVDRVTLDDLLGYELQKRELRRNTEAFLAGKTANNVLLYGDAGTGKSTSVKALINEYYDCGLRMIELYKHQFRDLSAVLAEIKNRNYRFIIFIDDLSFEENEVEYKFLKAVIEGGVETRPDNVLVYATSNRRHLIRETWNDRTDMEHHGDIHRSDTMEEKLSLASRFGVAIHYSVPKQREYQEMVKVLAARQGIHMNEAELLAQANTWEVRHGGFSGRTAQQFIYYLNSLPKE</sequence>
<gene>
    <name evidence="2" type="ORF">MM59RIKEN_30270</name>
</gene>
<dbReference type="EMBL" id="AP023421">
    <property type="protein sequence ID" value="BCK85708.1"/>
    <property type="molecule type" value="Genomic_DNA"/>
</dbReference>
<dbReference type="InterPro" id="IPR027417">
    <property type="entry name" value="P-loop_NTPase"/>
</dbReference>
<evidence type="ECO:0000313" key="3">
    <source>
        <dbReference type="Proteomes" id="UP000679848"/>
    </source>
</evidence>
<protein>
    <recommendedName>
        <fullName evidence="1">AAA+ ATPase domain-containing protein</fullName>
    </recommendedName>
</protein>
<dbReference type="Gene3D" id="3.40.50.300">
    <property type="entry name" value="P-loop containing nucleotide triphosphate hydrolases"/>
    <property type="match status" value="1"/>
</dbReference>
<reference evidence="2" key="1">
    <citation type="submission" date="2020-09" db="EMBL/GenBank/DDBJ databases">
        <title>New species isolated from human feces.</title>
        <authorList>
            <person name="Kitahara M."/>
            <person name="Shigeno Y."/>
            <person name="Shime M."/>
            <person name="Matsumoto Y."/>
            <person name="Nakamura S."/>
            <person name="Motooka D."/>
            <person name="Fukuoka S."/>
            <person name="Nishikawa H."/>
            <person name="Benno Y."/>
        </authorList>
    </citation>
    <scope>NUCLEOTIDE SEQUENCE</scope>
    <source>
        <strain evidence="2">MM59</strain>
        <plasmid evidence="2">pMM59_01</plasmid>
    </source>
</reference>
<evidence type="ECO:0000259" key="1">
    <source>
        <dbReference type="SMART" id="SM00382"/>
    </source>
</evidence>